<proteinExistence type="inferred from homology"/>
<feature type="domain" description="Peptidase C1A papain C-terminal" evidence="6">
    <location>
        <begin position="32"/>
        <end position="130"/>
    </location>
</feature>
<feature type="region of interest" description="Disordered" evidence="5">
    <location>
        <begin position="1"/>
        <end position="21"/>
    </location>
</feature>
<dbReference type="SUPFAM" id="SSF54001">
    <property type="entry name" value="Cysteine proteinases"/>
    <property type="match status" value="1"/>
</dbReference>
<evidence type="ECO:0000259" key="6">
    <source>
        <dbReference type="SMART" id="SM00645"/>
    </source>
</evidence>
<evidence type="ECO:0000256" key="5">
    <source>
        <dbReference type="SAM" id="MobiDB-lite"/>
    </source>
</evidence>
<keyword evidence="3" id="KW-0378">Hydrolase</keyword>
<organism evidence="7 8">
    <name type="scientific">Iphiclides podalirius</name>
    <name type="common">scarce swallowtail</name>
    <dbReference type="NCBI Taxonomy" id="110791"/>
    <lineage>
        <taxon>Eukaryota</taxon>
        <taxon>Metazoa</taxon>
        <taxon>Ecdysozoa</taxon>
        <taxon>Arthropoda</taxon>
        <taxon>Hexapoda</taxon>
        <taxon>Insecta</taxon>
        <taxon>Pterygota</taxon>
        <taxon>Neoptera</taxon>
        <taxon>Endopterygota</taxon>
        <taxon>Lepidoptera</taxon>
        <taxon>Glossata</taxon>
        <taxon>Ditrysia</taxon>
        <taxon>Papilionoidea</taxon>
        <taxon>Papilionidae</taxon>
        <taxon>Papilioninae</taxon>
        <taxon>Iphiclides</taxon>
    </lineage>
</organism>
<dbReference type="InterPro" id="IPR000668">
    <property type="entry name" value="Peptidase_C1A_C"/>
</dbReference>
<feature type="non-terminal residue" evidence="7">
    <location>
        <position position="130"/>
    </location>
</feature>
<dbReference type="EMBL" id="OW152829">
    <property type="protein sequence ID" value="CAH2046664.1"/>
    <property type="molecule type" value="Genomic_DNA"/>
</dbReference>
<sequence>MERTNYNVEITPSTARAPSTAAPPSCRRYVLFPDQVDWRKQGAVTNVKNQGGCGSCWAFSTTGALEGQHYRKSGNLVSLSEQNLVDCTIAYGNDGCNGGWMDNSYRYIKDNNGIDTELTYPYESMDETYK</sequence>
<keyword evidence="2" id="KW-0645">Protease</keyword>
<name>A0ABN8I5B9_9NEOP</name>
<evidence type="ECO:0000313" key="8">
    <source>
        <dbReference type="Proteomes" id="UP000837857"/>
    </source>
</evidence>
<dbReference type="PROSITE" id="PS00139">
    <property type="entry name" value="THIOL_PROTEASE_CYS"/>
    <property type="match status" value="1"/>
</dbReference>
<accession>A0ABN8I5B9</accession>
<dbReference type="Pfam" id="PF00112">
    <property type="entry name" value="Peptidase_C1"/>
    <property type="match status" value="1"/>
</dbReference>
<dbReference type="PANTHER" id="PTHR12411">
    <property type="entry name" value="CYSTEINE PROTEASE FAMILY C1-RELATED"/>
    <property type="match status" value="1"/>
</dbReference>
<comment type="similarity">
    <text evidence="1">Belongs to the peptidase C1 family.</text>
</comment>
<dbReference type="InterPro" id="IPR013128">
    <property type="entry name" value="Peptidase_C1A"/>
</dbReference>
<feature type="compositionally biased region" description="Polar residues" evidence="5">
    <location>
        <begin position="1"/>
        <end position="10"/>
    </location>
</feature>
<dbReference type="InterPro" id="IPR000169">
    <property type="entry name" value="Pept_cys_AS"/>
</dbReference>
<dbReference type="CDD" id="cd02248">
    <property type="entry name" value="Peptidase_C1A"/>
    <property type="match status" value="1"/>
</dbReference>
<keyword evidence="4" id="KW-0788">Thiol protease</keyword>
<dbReference type="InterPro" id="IPR038765">
    <property type="entry name" value="Papain-like_cys_pep_sf"/>
</dbReference>
<dbReference type="Proteomes" id="UP000837857">
    <property type="component" value="Chromosome 17"/>
</dbReference>
<evidence type="ECO:0000256" key="4">
    <source>
        <dbReference type="ARBA" id="ARBA00022807"/>
    </source>
</evidence>
<gene>
    <name evidence="7" type="ORF">IPOD504_LOCUS5437</name>
</gene>
<feature type="compositionally biased region" description="Low complexity" evidence="5">
    <location>
        <begin position="11"/>
        <end position="21"/>
    </location>
</feature>
<evidence type="ECO:0000256" key="2">
    <source>
        <dbReference type="ARBA" id="ARBA00022670"/>
    </source>
</evidence>
<evidence type="ECO:0000313" key="7">
    <source>
        <dbReference type="EMBL" id="CAH2046664.1"/>
    </source>
</evidence>
<dbReference type="InterPro" id="IPR039417">
    <property type="entry name" value="Peptidase_C1A_papain-like"/>
</dbReference>
<reference evidence="7" key="1">
    <citation type="submission" date="2022-03" db="EMBL/GenBank/DDBJ databases">
        <authorList>
            <person name="Martin H S."/>
        </authorList>
    </citation>
    <scope>NUCLEOTIDE SEQUENCE</scope>
</reference>
<keyword evidence="8" id="KW-1185">Reference proteome</keyword>
<protein>
    <recommendedName>
        <fullName evidence="6">Peptidase C1A papain C-terminal domain-containing protein</fullName>
    </recommendedName>
</protein>
<evidence type="ECO:0000256" key="1">
    <source>
        <dbReference type="ARBA" id="ARBA00008455"/>
    </source>
</evidence>
<evidence type="ECO:0000256" key="3">
    <source>
        <dbReference type="ARBA" id="ARBA00022801"/>
    </source>
</evidence>
<dbReference type="SMART" id="SM00645">
    <property type="entry name" value="Pept_C1"/>
    <property type="match status" value="1"/>
</dbReference>
<dbReference type="Gene3D" id="3.90.70.10">
    <property type="entry name" value="Cysteine proteinases"/>
    <property type="match status" value="1"/>
</dbReference>